<proteinExistence type="predicted"/>
<dbReference type="AlphaFoldDB" id="A0A9Q3YSZ4"/>
<evidence type="ECO:0000313" key="2">
    <source>
        <dbReference type="EMBL" id="MCC9036591.1"/>
    </source>
</evidence>
<reference evidence="3" key="2">
    <citation type="submission" date="2023-07" db="EMBL/GenBank/DDBJ databases">
        <title>Description of novel Chryseobacterium sp. strain C-2.</title>
        <authorList>
            <person name="Saticioglu I.B."/>
        </authorList>
    </citation>
    <scope>NUCLEOTIDE SEQUENCE [LARGE SCALE GENOMIC DNA]</scope>
    <source>
        <strain evidence="3">C-2</strain>
    </source>
</reference>
<dbReference type="Proteomes" id="UP000603715">
    <property type="component" value="Unassembled WGS sequence"/>
</dbReference>
<comment type="caution">
    <text evidence="2">The sequence shown here is derived from an EMBL/GenBank/DDBJ whole genome shotgun (WGS) entry which is preliminary data.</text>
</comment>
<organism evidence="2 4">
    <name type="scientific">Chryseobacterium muglaense</name>
    <dbReference type="NCBI Taxonomy" id="2893752"/>
    <lineage>
        <taxon>Bacteria</taxon>
        <taxon>Pseudomonadati</taxon>
        <taxon>Bacteroidota</taxon>
        <taxon>Flavobacteriia</taxon>
        <taxon>Flavobacteriales</taxon>
        <taxon>Weeksellaceae</taxon>
        <taxon>Chryseobacterium group</taxon>
        <taxon>Chryseobacterium</taxon>
    </lineage>
</organism>
<keyword evidence="3" id="KW-1185">Reference proteome</keyword>
<reference evidence="1" key="3">
    <citation type="submission" date="2024-05" db="EMBL/GenBank/DDBJ databases">
        <title>Description of novel Chryseobacterium sp. strain C-2.</title>
        <authorList>
            <person name="Saticioglu I.B."/>
        </authorList>
    </citation>
    <scope>NUCLEOTIDE SEQUENCE</scope>
    <source>
        <strain evidence="1">C-2</strain>
    </source>
</reference>
<evidence type="ECO:0000313" key="3">
    <source>
        <dbReference type="Proteomes" id="UP000603715"/>
    </source>
</evidence>
<gene>
    <name evidence="1" type="ORF">IEW27_20825</name>
    <name evidence="2" type="ORF">LNP80_20515</name>
</gene>
<sequence>MKLNYIQNGLDSLQKGYKNLIEYENLTFSENSDSTNRFFYLKDAILFVHHGIEILIKKILHNYNELLLFSQIDSHLKNAIIEKNKNNLNSVFETKS</sequence>
<dbReference type="EMBL" id="JACXXP010000049">
    <property type="protein sequence ID" value="MBD3907031.1"/>
    <property type="molecule type" value="Genomic_DNA"/>
</dbReference>
<accession>A0A9Q3YSZ4</accession>
<reference evidence="2" key="1">
    <citation type="submission" date="2021-11" db="EMBL/GenBank/DDBJ databases">
        <title>Description of novel Chryseobacterium species.</title>
        <authorList>
            <person name="Saticioglu I.B."/>
            <person name="Ay H."/>
            <person name="Altun S."/>
            <person name="Duman M."/>
        </authorList>
    </citation>
    <scope>NUCLEOTIDE SEQUENCE</scope>
    <source>
        <strain evidence="2">C-39</strain>
    </source>
</reference>
<name>A0A9Q3YSZ4_9FLAO</name>
<dbReference type="RefSeq" id="WP_191181401.1">
    <property type="nucleotide sequence ID" value="NZ_JACXXP010000049.1"/>
</dbReference>
<evidence type="ECO:0000313" key="4">
    <source>
        <dbReference type="Proteomes" id="UP001107960"/>
    </source>
</evidence>
<dbReference type="EMBL" id="JAJJML010000001">
    <property type="protein sequence ID" value="MCC9036591.1"/>
    <property type="molecule type" value="Genomic_DNA"/>
</dbReference>
<evidence type="ECO:0000313" key="1">
    <source>
        <dbReference type="EMBL" id="MBD3907031.1"/>
    </source>
</evidence>
<protein>
    <submittedName>
        <fullName evidence="2">Uncharacterized protein</fullName>
    </submittedName>
</protein>
<dbReference type="Proteomes" id="UP001107960">
    <property type="component" value="Unassembled WGS sequence"/>
</dbReference>